<gene>
    <name evidence="3" type="ORF">FA14DRAFT_155665</name>
</gene>
<dbReference type="RefSeq" id="XP_025356561.1">
    <property type="nucleotide sequence ID" value="XM_025497773.1"/>
</dbReference>
<keyword evidence="4" id="KW-1185">Reference proteome</keyword>
<feature type="region of interest" description="Disordered" evidence="1">
    <location>
        <begin position="91"/>
        <end position="117"/>
    </location>
</feature>
<feature type="chain" id="PRO_5016425399" evidence="2">
    <location>
        <begin position="27"/>
        <end position="261"/>
    </location>
</feature>
<dbReference type="InParanoid" id="A0A316VF57"/>
<feature type="compositionally biased region" description="Polar residues" evidence="1">
    <location>
        <begin position="67"/>
        <end position="76"/>
    </location>
</feature>
<protein>
    <submittedName>
        <fullName evidence="3">Uncharacterized protein</fullName>
    </submittedName>
</protein>
<reference evidence="3 4" key="1">
    <citation type="journal article" date="2018" name="Mol. Biol. Evol.">
        <title>Broad Genomic Sampling Reveals a Smut Pathogenic Ancestry of the Fungal Clade Ustilaginomycotina.</title>
        <authorList>
            <person name="Kijpornyongpan T."/>
            <person name="Mondo S.J."/>
            <person name="Barry K."/>
            <person name="Sandor L."/>
            <person name="Lee J."/>
            <person name="Lipzen A."/>
            <person name="Pangilinan J."/>
            <person name="LaButti K."/>
            <person name="Hainaut M."/>
            <person name="Henrissat B."/>
            <person name="Grigoriev I.V."/>
            <person name="Spatafora J.W."/>
            <person name="Aime M.C."/>
        </authorList>
    </citation>
    <scope>NUCLEOTIDE SEQUENCE [LARGE SCALE GENOMIC DNA]</scope>
    <source>
        <strain evidence="3 4">MCA 3882</strain>
    </source>
</reference>
<feature type="region of interest" description="Disordered" evidence="1">
    <location>
        <begin position="217"/>
        <end position="261"/>
    </location>
</feature>
<name>A0A316VF57_9BASI</name>
<feature type="compositionally biased region" description="Basic and acidic residues" evidence="1">
    <location>
        <begin position="217"/>
        <end position="241"/>
    </location>
</feature>
<keyword evidence="2" id="KW-0732">Signal</keyword>
<evidence type="ECO:0000256" key="2">
    <source>
        <dbReference type="SAM" id="SignalP"/>
    </source>
</evidence>
<proteinExistence type="predicted"/>
<evidence type="ECO:0000256" key="1">
    <source>
        <dbReference type="SAM" id="MobiDB-lite"/>
    </source>
</evidence>
<dbReference type="AlphaFoldDB" id="A0A316VF57"/>
<accession>A0A316VF57</accession>
<feature type="region of interest" description="Disordered" evidence="1">
    <location>
        <begin position="64"/>
        <end position="83"/>
    </location>
</feature>
<organism evidence="3 4">
    <name type="scientific">Meira miltonrushii</name>
    <dbReference type="NCBI Taxonomy" id="1280837"/>
    <lineage>
        <taxon>Eukaryota</taxon>
        <taxon>Fungi</taxon>
        <taxon>Dikarya</taxon>
        <taxon>Basidiomycota</taxon>
        <taxon>Ustilaginomycotina</taxon>
        <taxon>Exobasidiomycetes</taxon>
        <taxon>Exobasidiales</taxon>
        <taxon>Brachybasidiaceae</taxon>
        <taxon>Meira</taxon>
    </lineage>
</organism>
<dbReference type="GeneID" id="37019554"/>
<dbReference type="EMBL" id="KZ819603">
    <property type="protein sequence ID" value="PWN36259.1"/>
    <property type="molecule type" value="Genomic_DNA"/>
</dbReference>
<evidence type="ECO:0000313" key="4">
    <source>
        <dbReference type="Proteomes" id="UP000245771"/>
    </source>
</evidence>
<evidence type="ECO:0000313" key="3">
    <source>
        <dbReference type="EMBL" id="PWN36259.1"/>
    </source>
</evidence>
<feature type="signal peptide" evidence="2">
    <location>
        <begin position="1"/>
        <end position="26"/>
    </location>
</feature>
<dbReference type="Proteomes" id="UP000245771">
    <property type="component" value="Unassembled WGS sequence"/>
</dbReference>
<sequence>MQSSHFLKAILLLKVSFWLQTRPIKAFENNEDSPNRSVKSPTHEFDWKSMIDWSYSPERKTEEIISGHSSLGTSSPAGGRSPRVNMRLKEQETLSLHDVTKGSQPVQPEKESRSPITAISSIKMQSPVQRPKRKYKNLKERYSAEKVKQFSRNYYINYRKDPERVKRVQENNRKRYYKRKAEKEEMLTTLTEAEKEAEVAKRNEQLAKRRFRYRLKKDPNAVNEPRKYKLSEKERRLARERGAKHRLKRMLEAQNGNSQIQ</sequence>